<proteinExistence type="predicted"/>
<dbReference type="SUPFAM" id="SSF53448">
    <property type="entry name" value="Nucleotide-diphospho-sugar transferases"/>
    <property type="match status" value="1"/>
</dbReference>
<keyword evidence="3" id="KW-1185">Reference proteome</keyword>
<accession>A0A845LVS6</accession>
<dbReference type="Gene3D" id="3.90.550.10">
    <property type="entry name" value="Spore Coat Polysaccharide Biosynthesis Protein SpsA, Chain A"/>
    <property type="match status" value="1"/>
</dbReference>
<sequence length="215" mass="23433">MPLSRENQFSGKPVFRKSENRDRRRPAATLVIMVKEPRPGRVKTRLAADIGPLPAALWMRRRLARLVQDLSAPHWTTCLAVAPDRALHSGLLPAAPRMPQGTGDLGHRMARALKAAPRGPVLVIGADIPGITRAHVRDAFRQIARHGAVIGPARDGGYWAVGLDTRRPVPRDLFHGTRWSTEHALADTLATLPAPVLLPVLDDVDTAADLARLSD</sequence>
<dbReference type="NCBIfam" id="TIGR04282">
    <property type="entry name" value="glyco_like_cofC"/>
    <property type="match status" value="1"/>
</dbReference>
<reference evidence="2 3" key="1">
    <citation type="submission" date="2019-12" db="EMBL/GenBank/DDBJ databases">
        <title>Maritimibacter sp. nov. sp. isolated from sea sand.</title>
        <authorList>
            <person name="Kim J."/>
            <person name="Jeong S.E."/>
            <person name="Jung H.S."/>
            <person name="Jeon C.O."/>
        </authorList>
    </citation>
    <scope>NUCLEOTIDE SEQUENCE [LARGE SCALE GENOMIC DNA]</scope>
    <source>
        <strain evidence="2 3">DP07</strain>
    </source>
</reference>
<organism evidence="2 3">
    <name type="scientific">Maritimibacter harenae</name>
    <dbReference type="NCBI Taxonomy" id="2606218"/>
    <lineage>
        <taxon>Bacteria</taxon>
        <taxon>Pseudomonadati</taxon>
        <taxon>Pseudomonadota</taxon>
        <taxon>Alphaproteobacteria</taxon>
        <taxon>Rhodobacterales</taxon>
        <taxon>Roseobacteraceae</taxon>
        <taxon>Maritimibacter</taxon>
    </lineage>
</organism>
<evidence type="ECO:0000313" key="3">
    <source>
        <dbReference type="Proteomes" id="UP000467322"/>
    </source>
</evidence>
<dbReference type="EMBL" id="WTUX01000006">
    <property type="protein sequence ID" value="MZR12020.1"/>
    <property type="molecule type" value="Genomic_DNA"/>
</dbReference>
<feature type="region of interest" description="Disordered" evidence="1">
    <location>
        <begin position="1"/>
        <end position="23"/>
    </location>
</feature>
<comment type="caution">
    <text evidence="2">The sequence shown here is derived from an EMBL/GenBank/DDBJ whole genome shotgun (WGS) entry which is preliminary data.</text>
</comment>
<name>A0A845LVS6_9RHOB</name>
<evidence type="ECO:0000313" key="2">
    <source>
        <dbReference type="EMBL" id="MZR12020.1"/>
    </source>
</evidence>
<dbReference type="PANTHER" id="PTHR36529">
    <property type="entry name" value="SLL1095 PROTEIN"/>
    <property type="match status" value="1"/>
</dbReference>
<dbReference type="AlphaFoldDB" id="A0A845LVS6"/>
<dbReference type="PANTHER" id="PTHR36529:SF1">
    <property type="entry name" value="GLYCOSYLTRANSFERASE"/>
    <property type="match status" value="1"/>
</dbReference>
<dbReference type="InterPro" id="IPR018641">
    <property type="entry name" value="Trfase_1_rSAM/seldom-assoc"/>
</dbReference>
<feature type="compositionally biased region" description="Polar residues" evidence="1">
    <location>
        <begin position="1"/>
        <end position="10"/>
    </location>
</feature>
<dbReference type="Pfam" id="PF09837">
    <property type="entry name" value="DUF2064"/>
    <property type="match status" value="1"/>
</dbReference>
<dbReference type="Proteomes" id="UP000467322">
    <property type="component" value="Unassembled WGS sequence"/>
</dbReference>
<dbReference type="InterPro" id="IPR029044">
    <property type="entry name" value="Nucleotide-diphossugar_trans"/>
</dbReference>
<evidence type="ECO:0000256" key="1">
    <source>
        <dbReference type="SAM" id="MobiDB-lite"/>
    </source>
</evidence>
<gene>
    <name evidence="2" type="ORF">GQE99_03180</name>
</gene>
<protein>
    <submittedName>
        <fullName evidence="2">DUF2064 domain-containing protein</fullName>
    </submittedName>
</protein>